<evidence type="ECO:0000259" key="2">
    <source>
        <dbReference type="Pfam" id="PF18915"/>
    </source>
</evidence>
<keyword evidence="4" id="KW-1185">Reference proteome</keyword>
<dbReference type="InterPro" id="IPR043725">
    <property type="entry name" value="DUF5667"/>
</dbReference>
<feature type="domain" description="DUF5667" evidence="2">
    <location>
        <begin position="105"/>
        <end position="152"/>
    </location>
</feature>
<name>A0ABU8E6N9_9ACTN</name>
<dbReference type="Proteomes" id="UP001373496">
    <property type="component" value="Unassembled WGS sequence"/>
</dbReference>
<organism evidence="3 4">
    <name type="scientific">Klenkia terrae</name>
    <dbReference type="NCBI Taxonomy" id="1052259"/>
    <lineage>
        <taxon>Bacteria</taxon>
        <taxon>Bacillati</taxon>
        <taxon>Actinomycetota</taxon>
        <taxon>Actinomycetes</taxon>
        <taxon>Geodermatophilales</taxon>
        <taxon>Geodermatophilaceae</taxon>
        <taxon>Klenkia</taxon>
    </lineage>
</organism>
<accession>A0ABU8E6N9</accession>
<reference evidence="3 4" key="1">
    <citation type="submission" date="2024-03" db="EMBL/GenBank/DDBJ databases">
        <title>Draft genome sequence of Klenkia terrae.</title>
        <authorList>
            <person name="Duangmal K."/>
            <person name="Chantavorakit T."/>
        </authorList>
    </citation>
    <scope>NUCLEOTIDE SEQUENCE [LARGE SCALE GENOMIC DNA]</scope>
    <source>
        <strain evidence="3 4">JCM 17786</strain>
    </source>
</reference>
<proteinExistence type="predicted"/>
<evidence type="ECO:0000313" key="3">
    <source>
        <dbReference type="EMBL" id="MEI4279318.1"/>
    </source>
</evidence>
<feature type="compositionally biased region" description="Low complexity" evidence="1">
    <location>
        <begin position="332"/>
        <end position="356"/>
    </location>
</feature>
<evidence type="ECO:0000313" key="4">
    <source>
        <dbReference type="Proteomes" id="UP001373496"/>
    </source>
</evidence>
<feature type="region of interest" description="Disordered" evidence="1">
    <location>
        <begin position="286"/>
        <end position="356"/>
    </location>
</feature>
<feature type="compositionally biased region" description="Low complexity" evidence="1">
    <location>
        <begin position="286"/>
        <end position="324"/>
    </location>
</feature>
<sequence length="390" mass="37970">MNDAELQTALAARLRSLSRDEPDLTADVRAAQRARLVAMAAVRSVGATAVRTPDAGASRWQRLLAGRADDAPVSRWRTRLTAGLVGAAMSVGALSGLLALAQDAEPGDLLYGLKRGGEETQLALASDEDRGLTLLTFASTRLAELADLTGSEAGAAPASVGGDLPGTGVAASGADAGTVVDVLTTMDDQTIEGTAALTTTAVQAGDEAALDTLAEWTTGQRAGLDALDVPVGAEEAVAASVGLVDEVAARGAALQAVLACPAGAADAGSDRLGVVPGPCLADVPVPTSSATPSTGAGTTVAPGAPTAQAPAPGAPAQPTTTVPGQSGGGAGASTPARTSTQAPAPAPAPAGTTVPALPTPAVTTTVPPLIDVPLLPSTTICVGGLICIGD</sequence>
<gene>
    <name evidence="3" type="ORF">UXQ13_12655</name>
</gene>
<dbReference type="EMBL" id="JBAPLV010000013">
    <property type="protein sequence ID" value="MEI4279318.1"/>
    <property type="molecule type" value="Genomic_DNA"/>
</dbReference>
<dbReference type="Pfam" id="PF18915">
    <property type="entry name" value="DUF5667"/>
    <property type="match status" value="1"/>
</dbReference>
<evidence type="ECO:0000256" key="1">
    <source>
        <dbReference type="SAM" id="MobiDB-lite"/>
    </source>
</evidence>
<protein>
    <submittedName>
        <fullName evidence="3">DUF5667 domain-containing protein</fullName>
    </submittedName>
</protein>
<comment type="caution">
    <text evidence="3">The sequence shown here is derived from an EMBL/GenBank/DDBJ whole genome shotgun (WGS) entry which is preliminary data.</text>
</comment>
<dbReference type="RefSeq" id="WP_336392410.1">
    <property type="nucleotide sequence ID" value="NZ_JBAPLV010000013.1"/>
</dbReference>